<dbReference type="EMBL" id="CAJVPW010051690">
    <property type="protein sequence ID" value="CAG8766942.1"/>
    <property type="molecule type" value="Genomic_DNA"/>
</dbReference>
<dbReference type="Proteomes" id="UP000789366">
    <property type="component" value="Unassembled WGS sequence"/>
</dbReference>
<reference evidence="1" key="1">
    <citation type="submission" date="2021-06" db="EMBL/GenBank/DDBJ databases">
        <authorList>
            <person name="Kallberg Y."/>
            <person name="Tangrot J."/>
            <person name="Rosling A."/>
        </authorList>
    </citation>
    <scope>NUCLEOTIDE SEQUENCE</scope>
    <source>
        <strain evidence="1">28 12/20/2015</strain>
    </source>
</reference>
<keyword evidence="2" id="KW-1185">Reference proteome</keyword>
<protein>
    <submittedName>
        <fullName evidence="1">2112_t:CDS:1</fullName>
    </submittedName>
</protein>
<evidence type="ECO:0000313" key="1">
    <source>
        <dbReference type="EMBL" id="CAG8766942.1"/>
    </source>
</evidence>
<accession>A0ACA9QWE6</accession>
<organism evidence="1 2">
    <name type="scientific">Cetraspora pellucida</name>
    <dbReference type="NCBI Taxonomy" id="1433469"/>
    <lineage>
        <taxon>Eukaryota</taxon>
        <taxon>Fungi</taxon>
        <taxon>Fungi incertae sedis</taxon>
        <taxon>Mucoromycota</taxon>
        <taxon>Glomeromycotina</taxon>
        <taxon>Glomeromycetes</taxon>
        <taxon>Diversisporales</taxon>
        <taxon>Gigasporaceae</taxon>
        <taxon>Cetraspora</taxon>
    </lineage>
</organism>
<feature type="non-terminal residue" evidence="1">
    <location>
        <position position="109"/>
    </location>
</feature>
<name>A0ACA9QWE6_9GLOM</name>
<gene>
    <name evidence="1" type="ORF">SPELUC_LOCUS15527</name>
</gene>
<proteinExistence type="predicted"/>
<evidence type="ECO:0000313" key="2">
    <source>
        <dbReference type="Proteomes" id="UP000789366"/>
    </source>
</evidence>
<sequence>QSRVHIYREKRYQRRIVSKQLSIDNDVSSIPAQYLMLLESVIFHATYTSDSTLSELENEFEQWAGFNKIPEFRKKFHYHCCRIWAKINHAYNLQVEAQKNPLELHVIPE</sequence>
<comment type="caution">
    <text evidence="1">The sequence shown here is derived from an EMBL/GenBank/DDBJ whole genome shotgun (WGS) entry which is preliminary data.</text>
</comment>
<feature type="non-terminal residue" evidence="1">
    <location>
        <position position="1"/>
    </location>
</feature>